<dbReference type="Gene3D" id="1.10.260.40">
    <property type="entry name" value="lambda repressor-like DNA-binding domains"/>
    <property type="match status" value="1"/>
</dbReference>
<evidence type="ECO:0000313" key="2">
    <source>
        <dbReference type="Proteomes" id="UP001501444"/>
    </source>
</evidence>
<name>A0ABN3FWW0_9ACTN</name>
<proteinExistence type="predicted"/>
<sequence>MAGAGGQRCRGCGQPLSRYNDTGQCSVCLTSRRGTPSLVQPIPPGLWFRPEMRTALSEWDWSAVLTLVVTATGISQLDLASLTGFSQPHVSRLMKGTAKCFDIRAINRMVDGLGAPRSFAGLAPIAAIDGVTVALNPSEKVDPMHRRVLLTTSFALPIAAVLGTDVQSSVVTQGHARKIRSLLPELYSLDDQAGGTPVSDVTQWCLREVDALLQNAEYSEAVGQDLQLAYGELAEMAGWLDFDAGRVSSAQHYFGEALRAAQLADDLNLEVLVLASMIMLARHRGRPREAVQLAQLAQRRARGWGSPRLMSLLAAREATAWAQAGDASAAQSAMARALHTFEPNRSDVDPVWLSFYTAAELTAQQASVSTYLERPAQAATQLRRVVQSLEPHYTRNHALYTARLALAHLADGDDRQACRTLVPALREFTSIRSGRAAAHLCECLAALRHSRTTESRDLIEQATALDLVDTA</sequence>
<dbReference type="SUPFAM" id="SSF47413">
    <property type="entry name" value="lambda repressor-like DNA-binding domains"/>
    <property type="match status" value="1"/>
</dbReference>
<protein>
    <submittedName>
        <fullName evidence="1">Helix-turn-helix transcriptional regulator</fullName>
    </submittedName>
</protein>
<dbReference type="InterPro" id="IPR001387">
    <property type="entry name" value="Cro/C1-type_HTH"/>
</dbReference>
<reference evidence="1 2" key="1">
    <citation type="journal article" date="2019" name="Int. J. Syst. Evol. Microbiol.">
        <title>The Global Catalogue of Microorganisms (GCM) 10K type strain sequencing project: providing services to taxonomists for standard genome sequencing and annotation.</title>
        <authorList>
            <consortium name="The Broad Institute Genomics Platform"/>
            <consortium name="The Broad Institute Genome Sequencing Center for Infectious Disease"/>
            <person name="Wu L."/>
            <person name="Ma J."/>
        </authorList>
    </citation>
    <scope>NUCLEOTIDE SEQUENCE [LARGE SCALE GENOMIC DNA]</scope>
    <source>
        <strain evidence="1 2">JCM 3272</strain>
    </source>
</reference>
<evidence type="ECO:0000313" key="1">
    <source>
        <dbReference type="EMBL" id="GAA2339005.1"/>
    </source>
</evidence>
<dbReference type="SUPFAM" id="SSF48452">
    <property type="entry name" value="TPR-like"/>
    <property type="match status" value="1"/>
</dbReference>
<comment type="caution">
    <text evidence="1">The sequence shown here is derived from an EMBL/GenBank/DDBJ whole genome shotgun (WGS) entry which is preliminary data.</text>
</comment>
<keyword evidence="2" id="KW-1185">Reference proteome</keyword>
<dbReference type="CDD" id="cd00093">
    <property type="entry name" value="HTH_XRE"/>
    <property type="match status" value="1"/>
</dbReference>
<dbReference type="EMBL" id="BAAARV010000019">
    <property type="protein sequence ID" value="GAA2339005.1"/>
    <property type="molecule type" value="Genomic_DNA"/>
</dbReference>
<dbReference type="InterPro" id="IPR010982">
    <property type="entry name" value="Lambda_DNA-bd_dom_sf"/>
</dbReference>
<gene>
    <name evidence="1" type="ORF">GCM10010170_020860</name>
</gene>
<accession>A0ABN3FWW0</accession>
<dbReference type="Proteomes" id="UP001501444">
    <property type="component" value="Unassembled WGS sequence"/>
</dbReference>
<organism evidence="1 2">
    <name type="scientific">Dactylosporangium salmoneum</name>
    <dbReference type="NCBI Taxonomy" id="53361"/>
    <lineage>
        <taxon>Bacteria</taxon>
        <taxon>Bacillati</taxon>
        <taxon>Actinomycetota</taxon>
        <taxon>Actinomycetes</taxon>
        <taxon>Micromonosporales</taxon>
        <taxon>Micromonosporaceae</taxon>
        <taxon>Dactylosporangium</taxon>
    </lineage>
</organism>
<dbReference type="InterPro" id="IPR011990">
    <property type="entry name" value="TPR-like_helical_dom_sf"/>
</dbReference>